<evidence type="ECO:0008006" key="3">
    <source>
        <dbReference type="Google" id="ProtNLM"/>
    </source>
</evidence>
<dbReference type="Proteomes" id="UP000176322">
    <property type="component" value="Unassembled WGS sequence"/>
</dbReference>
<accession>A0A1F6BY19</accession>
<reference evidence="1 2" key="1">
    <citation type="journal article" date="2016" name="Nat. Commun.">
        <title>Thousands of microbial genomes shed light on interconnected biogeochemical processes in an aquifer system.</title>
        <authorList>
            <person name="Anantharaman K."/>
            <person name="Brown C.T."/>
            <person name="Hug L.A."/>
            <person name="Sharon I."/>
            <person name="Castelle C.J."/>
            <person name="Probst A.J."/>
            <person name="Thomas B.C."/>
            <person name="Singh A."/>
            <person name="Wilkins M.J."/>
            <person name="Karaoz U."/>
            <person name="Brodie E.L."/>
            <person name="Williams K.H."/>
            <person name="Hubbard S.S."/>
            <person name="Banfield J.F."/>
        </authorList>
    </citation>
    <scope>NUCLEOTIDE SEQUENCE [LARGE SCALE GENOMIC DNA]</scope>
</reference>
<organism evidence="1 2">
    <name type="scientific">Candidatus Kaiserbacteria bacterium RIFCSPHIGHO2_01_FULL_46_22</name>
    <dbReference type="NCBI Taxonomy" id="1798475"/>
    <lineage>
        <taxon>Bacteria</taxon>
        <taxon>Candidatus Kaiseribacteriota</taxon>
    </lineage>
</organism>
<evidence type="ECO:0000313" key="1">
    <source>
        <dbReference type="EMBL" id="OGG41844.1"/>
    </source>
</evidence>
<protein>
    <recommendedName>
        <fullName evidence="3">SHS2 domain-containing protein</fullName>
    </recommendedName>
</protein>
<dbReference type="AlphaFoldDB" id="A0A1F6BY19"/>
<evidence type="ECO:0000313" key="2">
    <source>
        <dbReference type="Proteomes" id="UP000176322"/>
    </source>
</evidence>
<proteinExistence type="predicted"/>
<comment type="caution">
    <text evidence="1">The sequence shown here is derived from an EMBL/GenBank/DDBJ whole genome shotgun (WGS) entry which is preliminary data.</text>
</comment>
<dbReference type="EMBL" id="MFKO01000002">
    <property type="protein sequence ID" value="OGG41844.1"/>
    <property type="molecule type" value="Genomic_DNA"/>
</dbReference>
<dbReference type="Gene3D" id="3.30.420.40">
    <property type="match status" value="1"/>
</dbReference>
<gene>
    <name evidence="1" type="ORF">A2837_01365</name>
</gene>
<dbReference type="STRING" id="1798475.A2837_01365"/>
<sequence>MFSLTKRKPVTRVMALADISSDGINLALVRSELGTSHPDIVWSHFEAFPRGHLERGNEQRLQSSVRNGIVTLEMDGMRFLLQNFPDLHPEVFKVIVSAPLSETVARSLKFSGRIPVDITTDLMDEIHYSPLMNEIPLPTSFDNKLNTKTKAGSLVPMGQNLYQLISILPASIYNELISAHDRFLPSTEFSVEPRMGNYLNIISNLPHSTDHVCLIDLTGSATELCVVSNGEIRNLSHTPHGTDSIIAKLAESLGLPESEAEHLFRDNDVDGRSSLSETKNAILGDVFDNYEADLTKLLKENDLDELPTTIFLHSEEGAQRFLRDRLFALDLWKERPTIHPITPRLFGHELTADTPLLVASLLFHKKGR</sequence>
<name>A0A1F6BY19_9BACT</name>